<keyword evidence="1" id="KW-1133">Transmembrane helix</keyword>
<dbReference type="Proteomes" id="UP001283361">
    <property type="component" value="Unassembled WGS sequence"/>
</dbReference>
<gene>
    <name evidence="2" type="ORF">RRG08_004771</name>
</gene>
<dbReference type="AlphaFoldDB" id="A0AAE1DZ88"/>
<evidence type="ECO:0000313" key="2">
    <source>
        <dbReference type="EMBL" id="KAK3788476.1"/>
    </source>
</evidence>
<reference evidence="2" key="1">
    <citation type="journal article" date="2023" name="G3 (Bethesda)">
        <title>A reference genome for the long-term kleptoplast-retaining sea slug Elysia crispata morphotype clarki.</title>
        <authorList>
            <person name="Eastman K.E."/>
            <person name="Pendleton A.L."/>
            <person name="Shaikh M.A."/>
            <person name="Suttiyut T."/>
            <person name="Ogas R."/>
            <person name="Tomko P."/>
            <person name="Gavelis G."/>
            <person name="Widhalm J.R."/>
            <person name="Wisecaver J.H."/>
        </authorList>
    </citation>
    <scope>NUCLEOTIDE SEQUENCE</scope>
    <source>
        <strain evidence="2">ECLA1</strain>
    </source>
</reference>
<name>A0AAE1DZ88_9GAST</name>
<keyword evidence="1" id="KW-0472">Membrane</keyword>
<organism evidence="2 3">
    <name type="scientific">Elysia crispata</name>
    <name type="common">lettuce slug</name>
    <dbReference type="NCBI Taxonomy" id="231223"/>
    <lineage>
        <taxon>Eukaryota</taxon>
        <taxon>Metazoa</taxon>
        <taxon>Spiralia</taxon>
        <taxon>Lophotrochozoa</taxon>
        <taxon>Mollusca</taxon>
        <taxon>Gastropoda</taxon>
        <taxon>Heterobranchia</taxon>
        <taxon>Euthyneura</taxon>
        <taxon>Panpulmonata</taxon>
        <taxon>Sacoglossa</taxon>
        <taxon>Placobranchoidea</taxon>
        <taxon>Plakobranchidae</taxon>
        <taxon>Elysia</taxon>
    </lineage>
</organism>
<comment type="caution">
    <text evidence="2">The sequence shown here is derived from an EMBL/GenBank/DDBJ whole genome shotgun (WGS) entry which is preliminary data.</text>
</comment>
<evidence type="ECO:0000313" key="3">
    <source>
        <dbReference type="Proteomes" id="UP001283361"/>
    </source>
</evidence>
<keyword evidence="3" id="KW-1185">Reference proteome</keyword>
<sequence>MSPKPENYPCQSPNIFCRNKRLSPSFLRRYPAQLVSRILQTNKRTHALLLLRTSFLAQPNQSFLKAKARGKHRFLKRPLEKSFCVLTVTSFWIWLAMAAGYGLL</sequence>
<keyword evidence="1" id="KW-0812">Transmembrane</keyword>
<proteinExistence type="predicted"/>
<accession>A0AAE1DZ88</accession>
<dbReference type="EMBL" id="JAWDGP010001758">
    <property type="protein sequence ID" value="KAK3788476.1"/>
    <property type="molecule type" value="Genomic_DNA"/>
</dbReference>
<feature type="transmembrane region" description="Helical" evidence="1">
    <location>
        <begin position="83"/>
        <end position="103"/>
    </location>
</feature>
<evidence type="ECO:0000256" key="1">
    <source>
        <dbReference type="SAM" id="Phobius"/>
    </source>
</evidence>
<protein>
    <submittedName>
        <fullName evidence="2">Uncharacterized protein</fullName>
    </submittedName>
</protein>